<keyword evidence="3" id="KW-0862">Zinc</keyword>
<dbReference type="CDD" id="cd00022">
    <property type="entry name" value="BIR"/>
    <property type="match status" value="1"/>
</dbReference>
<dbReference type="Proteomes" id="UP001164746">
    <property type="component" value="Chromosome 6"/>
</dbReference>
<feature type="region of interest" description="Disordered" evidence="5">
    <location>
        <begin position="222"/>
        <end position="242"/>
    </location>
</feature>
<feature type="compositionally biased region" description="Basic and acidic residues" evidence="5">
    <location>
        <begin position="367"/>
        <end position="378"/>
    </location>
</feature>
<dbReference type="InterPro" id="IPR011029">
    <property type="entry name" value="DEATH-like_dom_sf"/>
</dbReference>
<dbReference type="SUPFAM" id="SSF57924">
    <property type="entry name" value="Inhibitor of apoptosis (IAP) repeat"/>
    <property type="match status" value="2"/>
</dbReference>
<name>A0ABY7EHK9_MYAAR</name>
<feature type="compositionally biased region" description="Polar residues" evidence="5">
    <location>
        <begin position="414"/>
        <end position="432"/>
    </location>
</feature>
<organism evidence="7 8">
    <name type="scientific">Mya arenaria</name>
    <name type="common">Soft-shell clam</name>
    <dbReference type="NCBI Taxonomy" id="6604"/>
    <lineage>
        <taxon>Eukaryota</taxon>
        <taxon>Metazoa</taxon>
        <taxon>Spiralia</taxon>
        <taxon>Lophotrochozoa</taxon>
        <taxon>Mollusca</taxon>
        <taxon>Bivalvia</taxon>
        <taxon>Autobranchia</taxon>
        <taxon>Heteroconchia</taxon>
        <taxon>Euheterodonta</taxon>
        <taxon>Imparidentia</taxon>
        <taxon>Neoheterodontei</taxon>
        <taxon>Myida</taxon>
        <taxon>Myoidea</taxon>
        <taxon>Myidae</taxon>
        <taxon>Mya</taxon>
    </lineage>
</organism>
<accession>A0ABY7EHK9</accession>
<dbReference type="InterPro" id="IPR050784">
    <property type="entry name" value="IAP"/>
</dbReference>
<keyword evidence="2 4" id="KW-0863">Zinc-finger</keyword>
<dbReference type="SMART" id="SM00238">
    <property type="entry name" value="BIR"/>
    <property type="match status" value="1"/>
</dbReference>
<dbReference type="Gene3D" id="1.10.1170.10">
    <property type="entry name" value="Inhibitor Of Apoptosis Protein (2mihbC-IAP-1), Chain A"/>
    <property type="match status" value="2"/>
</dbReference>
<evidence type="ECO:0000256" key="2">
    <source>
        <dbReference type="ARBA" id="ARBA00022771"/>
    </source>
</evidence>
<dbReference type="InterPro" id="IPR001370">
    <property type="entry name" value="BIR_rpt"/>
</dbReference>
<dbReference type="PROSITE" id="PS50089">
    <property type="entry name" value="ZF_RING_2"/>
    <property type="match status" value="1"/>
</dbReference>
<dbReference type="InterPro" id="IPR001841">
    <property type="entry name" value="Znf_RING"/>
</dbReference>
<dbReference type="Pfam" id="PF13920">
    <property type="entry name" value="zf-C3HC4_3"/>
    <property type="match status" value="1"/>
</dbReference>
<evidence type="ECO:0000256" key="5">
    <source>
        <dbReference type="SAM" id="MobiDB-lite"/>
    </source>
</evidence>
<evidence type="ECO:0000313" key="8">
    <source>
        <dbReference type="Proteomes" id="UP001164746"/>
    </source>
</evidence>
<dbReference type="Gene3D" id="1.10.8.10">
    <property type="entry name" value="DNA helicase RuvA subunit, C-terminal domain"/>
    <property type="match status" value="1"/>
</dbReference>
<evidence type="ECO:0000256" key="3">
    <source>
        <dbReference type="ARBA" id="ARBA00022833"/>
    </source>
</evidence>
<evidence type="ECO:0000256" key="1">
    <source>
        <dbReference type="ARBA" id="ARBA00006672"/>
    </source>
</evidence>
<feature type="region of interest" description="Disordered" evidence="5">
    <location>
        <begin position="350"/>
        <end position="506"/>
    </location>
</feature>
<proteinExistence type="inferred from homology"/>
<feature type="domain" description="RING-type" evidence="6">
    <location>
        <begin position="520"/>
        <end position="555"/>
    </location>
</feature>
<feature type="compositionally biased region" description="Polar residues" evidence="5">
    <location>
        <begin position="350"/>
        <end position="365"/>
    </location>
</feature>
<dbReference type="PROSITE" id="PS50143">
    <property type="entry name" value="BIR_REPEAT_2"/>
    <property type="match status" value="1"/>
</dbReference>
<reference evidence="7" key="1">
    <citation type="submission" date="2022-11" db="EMBL/GenBank/DDBJ databases">
        <title>Centuries of genome instability and evolution in soft-shell clam transmissible cancer (bioRxiv).</title>
        <authorList>
            <person name="Hart S.F.M."/>
            <person name="Yonemitsu M.A."/>
            <person name="Giersch R.M."/>
            <person name="Beal B.F."/>
            <person name="Arriagada G."/>
            <person name="Davis B.W."/>
            <person name="Ostrander E.A."/>
            <person name="Goff S.P."/>
            <person name="Metzger M.J."/>
        </authorList>
    </citation>
    <scope>NUCLEOTIDE SEQUENCE</scope>
    <source>
        <strain evidence="7">MELC-2E11</strain>
        <tissue evidence="7">Siphon/mantle</tissue>
    </source>
</reference>
<evidence type="ECO:0000256" key="4">
    <source>
        <dbReference type="PROSITE-ProRule" id="PRU00175"/>
    </source>
</evidence>
<keyword evidence="8" id="KW-1185">Reference proteome</keyword>
<evidence type="ECO:0000259" key="6">
    <source>
        <dbReference type="PROSITE" id="PS50089"/>
    </source>
</evidence>
<gene>
    <name evidence="7" type="ORF">MAR_018244</name>
</gene>
<feature type="compositionally biased region" description="Polar residues" evidence="5">
    <location>
        <begin position="449"/>
        <end position="461"/>
    </location>
</feature>
<keyword evidence="2 4" id="KW-0479">Metal-binding</keyword>
<protein>
    <submittedName>
        <fullName evidence="7">DIAP2-like protein</fullName>
    </submittedName>
</protein>
<dbReference type="Gene3D" id="1.10.533.10">
    <property type="entry name" value="Death Domain, Fas"/>
    <property type="match status" value="1"/>
</dbReference>
<dbReference type="PANTHER" id="PTHR10044">
    <property type="entry name" value="INHIBITOR OF APOPTOSIS"/>
    <property type="match status" value="1"/>
</dbReference>
<dbReference type="EMBL" id="CP111017">
    <property type="protein sequence ID" value="WAR08286.1"/>
    <property type="molecule type" value="Genomic_DNA"/>
</dbReference>
<sequence>MDKRNIQLFCVVILSEYCCLIQNLMYYMECFMSKTGTCPVLSVGKSMREQFKYHFAIAQRKTNWDCFKRYSGLRLLRFKRCDMNVYPLTGILLENHVSAMHFEMSRFLTFQNMEQSDIFATKLAKDGIYYSKHNESLICFHCEKETRLSEKGEWTFHTETCEFKLGEATMNVTSYEDDAGLLFQQQLRESLTRPSSDSSESDESEELQTFLLDEIFQTRASETVHDASSSEDDDDQEFYPGVSMTKPQHREYAIAELRTKSFDHSNWPPDHPVPVQLLAECGLFYVGQMDTVRCFYCNCGFRNWEKNDDPWVEHAHHSPSCTYVIQKRGMSFVKKCKDKTFYERSLWNTPNRSSSTTRVTETNINLAEKDRKYDRSQSEECPESELNQERSQSKHIFKTPEPAENQVFDEERSQNGSSCLNKETVAGSSGNTRSHEKVSHALASKSEEGFNQNTGVPSSSLIGGIRYKDTQSEDVVAKDSESETIMERSTRKRRTSSGDEDDEETTAVSENKIMKWAKPCVVCFVEQSNILYIPCRHLVTCVECAHALRKCAVCRAKIKGTIRVHLG</sequence>
<evidence type="ECO:0000313" key="7">
    <source>
        <dbReference type="EMBL" id="WAR08286.1"/>
    </source>
</evidence>
<feature type="compositionally biased region" description="Basic and acidic residues" evidence="5">
    <location>
        <begin position="466"/>
        <end position="489"/>
    </location>
</feature>
<comment type="similarity">
    <text evidence="1">Belongs to the IAP family.</text>
</comment>
<dbReference type="Pfam" id="PF00653">
    <property type="entry name" value="BIR"/>
    <property type="match status" value="1"/>
</dbReference>